<evidence type="ECO:0000313" key="4">
    <source>
        <dbReference type="EMBL" id="GIY99157.1"/>
    </source>
</evidence>
<reference evidence="4 5" key="1">
    <citation type="submission" date="2021-06" db="EMBL/GenBank/DDBJ databases">
        <title>Caerostris extrusa draft genome.</title>
        <authorList>
            <person name="Kono N."/>
            <person name="Arakawa K."/>
        </authorList>
    </citation>
    <scope>NUCLEOTIDE SEQUENCE [LARGE SCALE GENOMIC DNA]</scope>
</reference>
<dbReference type="EMBL" id="BPLR01001015">
    <property type="protein sequence ID" value="GIY99157.1"/>
    <property type="molecule type" value="Genomic_DNA"/>
</dbReference>
<dbReference type="InterPro" id="IPR000863">
    <property type="entry name" value="Sulfotransferase_dom"/>
</dbReference>
<dbReference type="PANTHER" id="PTHR11783">
    <property type="entry name" value="SULFOTRANSFERASE SULT"/>
    <property type="match status" value="1"/>
</dbReference>
<dbReference type="SUPFAM" id="SSF52540">
    <property type="entry name" value="P-loop containing nucleoside triphosphate hydrolases"/>
    <property type="match status" value="1"/>
</dbReference>
<name>A0AAV4XVK3_CAEEX</name>
<proteinExistence type="inferred from homology"/>
<comment type="caution">
    <text evidence="4">The sequence shown here is derived from an EMBL/GenBank/DDBJ whole genome shotgun (WGS) entry which is preliminary data.</text>
</comment>
<protein>
    <submittedName>
        <fullName evidence="4">Sulfotransferase 1C2</fullName>
    </submittedName>
</protein>
<dbReference type="Pfam" id="PF00685">
    <property type="entry name" value="Sulfotransfer_1"/>
    <property type="match status" value="1"/>
</dbReference>
<dbReference type="InterPro" id="IPR027417">
    <property type="entry name" value="P-loop_NTPase"/>
</dbReference>
<dbReference type="AlphaFoldDB" id="A0AAV4XVK3"/>
<sequence length="201" mass="23436">METTKVLLNKVFTIMSRIPRYAIIEGKRQPPPSCPSLMRNAMNFEPEKDDIFVVAYPKCGTTLVTQINSPPRQKSQKIPKPRCFKTHLPLNLLNLSREAKYIYVARNPADCLVSHYHHARFFPIYFFSDGTLDEMFEMFIKGEVESDDYFDHLLSGYDRRNEPNTLFLTYESILADRRGACLQIARFLGEEHYTNLLKMTK</sequence>
<organism evidence="4 5">
    <name type="scientific">Caerostris extrusa</name>
    <name type="common">Bark spider</name>
    <name type="synonym">Caerostris bankana</name>
    <dbReference type="NCBI Taxonomy" id="172846"/>
    <lineage>
        <taxon>Eukaryota</taxon>
        <taxon>Metazoa</taxon>
        <taxon>Ecdysozoa</taxon>
        <taxon>Arthropoda</taxon>
        <taxon>Chelicerata</taxon>
        <taxon>Arachnida</taxon>
        <taxon>Araneae</taxon>
        <taxon>Araneomorphae</taxon>
        <taxon>Entelegynae</taxon>
        <taxon>Araneoidea</taxon>
        <taxon>Araneidae</taxon>
        <taxon>Caerostris</taxon>
    </lineage>
</organism>
<evidence type="ECO:0000313" key="5">
    <source>
        <dbReference type="Proteomes" id="UP001054945"/>
    </source>
</evidence>
<gene>
    <name evidence="4" type="primary">Sult1c2</name>
    <name evidence="4" type="ORF">CEXT_402391</name>
</gene>
<dbReference type="Gene3D" id="3.40.50.300">
    <property type="entry name" value="P-loop containing nucleotide triphosphate hydrolases"/>
    <property type="match status" value="1"/>
</dbReference>
<evidence type="ECO:0000256" key="1">
    <source>
        <dbReference type="ARBA" id="ARBA00005771"/>
    </source>
</evidence>
<dbReference type="Proteomes" id="UP001054945">
    <property type="component" value="Unassembled WGS sequence"/>
</dbReference>
<feature type="domain" description="Sulfotransferase" evidence="3">
    <location>
        <begin position="74"/>
        <end position="191"/>
    </location>
</feature>
<keyword evidence="2" id="KW-0808">Transferase</keyword>
<keyword evidence="5" id="KW-1185">Reference proteome</keyword>
<evidence type="ECO:0000256" key="2">
    <source>
        <dbReference type="ARBA" id="ARBA00022679"/>
    </source>
</evidence>
<evidence type="ECO:0000259" key="3">
    <source>
        <dbReference type="Pfam" id="PF00685"/>
    </source>
</evidence>
<accession>A0AAV4XVK3</accession>
<dbReference type="GO" id="GO:0008146">
    <property type="term" value="F:sulfotransferase activity"/>
    <property type="evidence" value="ECO:0007669"/>
    <property type="project" value="InterPro"/>
</dbReference>
<comment type="similarity">
    <text evidence="1">Belongs to the sulfotransferase 1 family.</text>
</comment>